<evidence type="ECO:0000313" key="1">
    <source>
        <dbReference type="EMBL" id="CAK7909605.1"/>
    </source>
</evidence>
<protein>
    <submittedName>
        <fullName evidence="1">Uncharacterized protein</fullName>
    </submittedName>
</protein>
<proteinExistence type="predicted"/>
<accession>A0ABP0EE66</accession>
<name>A0ABP0EE66_9ASCO</name>
<keyword evidence="2" id="KW-1185">Reference proteome</keyword>
<dbReference type="EMBL" id="OZ004257">
    <property type="protein sequence ID" value="CAK7909605.1"/>
    <property type="molecule type" value="Genomic_DNA"/>
</dbReference>
<organism evidence="1 2">
    <name type="scientific">[Candida] anglica</name>
    <dbReference type="NCBI Taxonomy" id="148631"/>
    <lineage>
        <taxon>Eukaryota</taxon>
        <taxon>Fungi</taxon>
        <taxon>Dikarya</taxon>
        <taxon>Ascomycota</taxon>
        <taxon>Saccharomycotina</taxon>
        <taxon>Pichiomycetes</taxon>
        <taxon>Debaryomycetaceae</taxon>
        <taxon>Kurtzmaniella</taxon>
    </lineage>
</organism>
<gene>
    <name evidence="1" type="ORF">CAAN4_E15676</name>
</gene>
<reference evidence="1 2" key="1">
    <citation type="submission" date="2024-01" db="EMBL/GenBank/DDBJ databases">
        <authorList>
            <consortium name="Genoscope - CEA"/>
            <person name="William W."/>
        </authorList>
    </citation>
    <scope>NUCLEOTIDE SEQUENCE [LARGE SCALE GENOMIC DNA]</scope>
    <source>
        <strain evidence="1 2">29B2s-10</strain>
    </source>
</reference>
<dbReference type="Proteomes" id="UP001497600">
    <property type="component" value="Chromosome E"/>
</dbReference>
<evidence type="ECO:0000313" key="2">
    <source>
        <dbReference type="Proteomes" id="UP001497600"/>
    </source>
</evidence>
<sequence length="211" mass="24538">MLCKRTLTTTNFASVKRRRIESSHDEVPQIRSVGNKTPKIHPIDDSNMEAPLEFYLSDGVEVNQLPHIFTSLDNYDDVSASYLCQLFTEPSIDIPFLVETFQPNLLDILTKNIVLNRHRNQQFVSYNTKIFCQMMQHDQYKLQAVEMGCIELLLTAFQPHWCDTIYDILESALINMTPTNRLIRKLILESSDLTKIRVTQRSERIFRILDG</sequence>